<reference evidence="2 3" key="1">
    <citation type="journal article" date="2021" name="Nat. Plants">
        <title>The Taxus genome provides insights into paclitaxel biosynthesis.</title>
        <authorList>
            <person name="Xiong X."/>
            <person name="Gou J."/>
            <person name="Liao Q."/>
            <person name="Li Y."/>
            <person name="Zhou Q."/>
            <person name="Bi G."/>
            <person name="Li C."/>
            <person name="Du R."/>
            <person name="Wang X."/>
            <person name="Sun T."/>
            <person name="Guo L."/>
            <person name="Liang H."/>
            <person name="Lu P."/>
            <person name="Wu Y."/>
            <person name="Zhang Z."/>
            <person name="Ro D.K."/>
            <person name="Shang Y."/>
            <person name="Huang S."/>
            <person name="Yan J."/>
        </authorList>
    </citation>
    <scope>NUCLEOTIDE SEQUENCE [LARGE SCALE GENOMIC DNA]</scope>
    <source>
        <strain evidence="2">Ta-2019</strain>
    </source>
</reference>
<protein>
    <submittedName>
        <fullName evidence="2">Uncharacterized protein</fullName>
    </submittedName>
</protein>
<feature type="non-terminal residue" evidence="2">
    <location>
        <position position="101"/>
    </location>
</feature>
<gene>
    <name evidence="2" type="ORF">KI387_013128</name>
</gene>
<dbReference type="AlphaFoldDB" id="A0AA38CJ32"/>
<name>A0AA38CJ32_TAXCH</name>
<proteinExistence type="predicted"/>
<dbReference type="EMBL" id="JAHRHJ020000009">
    <property type="protein sequence ID" value="KAH9301545.1"/>
    <property type="molecule type" value="Genomic_DNA"/>
</dbReference>
<sequence>FGRAKRDAKKATERSSTGNTDGIQDVVVQDSKCHRRTQDPVPAEDSLQETIPKSEHETIKKRSDPKFHDSSKPTHVPNAGSFCQHDRSAVPNSRNVRRRIS</sequence>
<dbReference type="Proteomes" id="UP000824469">
    <property type="component" value="Unassembled WGS sequence"/>
</dbReference>
<comment type="caution">
    <text evidence="2">The sequence shown here is derived from an EMBL/GenBank/DDBJ whole genome shotgun (WGS) entry which is preliminary data.</text>
</comment>
<accession>A0AA38CJ32</accession>
<evidence type="ECO:0000313" key="3">
    <source>
        <dbReference type="Proteomes" id="UP000824469"/>
    </source>
</evidence>
<evidence type="ECO:0000313" key="2">
    <source>
        <dbReference type="EMBL" id="KAH9301545.1"/>
    </source>
</evidence>
<feature type="non-terminal residue" evidence="2">
    <location>
        <position position="1"/>
    </location>
</feature>
<feature type="compositionally biased region" description="Basic and acidic residues" evidence="1">
    <location>
        <begin position="52"/>
        <end position="72"/>
    </location>
</feature>
<keyword evidence="3" id="KW-1185">Reference proteome</keyword>
<evidence type="ECO:0000256" key="1">
    <source>
        <dbReference type="SAM" id="MobiDB-lite"/>
    </source>
</evidence>
<feature type="region of interest" description="Disordered" evidence="1">
    <location>
        <begin position="1"/>
        <end position="101"/>
    </location>
</feature>
<organism evidence="2 3">
    <name type="scientific">Taxus chinensis</name>
    <name type="common">Chinese yew</name>
    <name type="synonym">Taxus wallichiana var. chinensis</name>
    <dbReference type="NCBI Taxonomy" id="29808"/>
    <lineage>
        <taxon>Eukaryota</taxon>
        <taxon>Viridiplantae</taxon>
        <taxon>Streptophyta</taxon>
        <taxon>Embryophyta</taxon>
        <taxon>Tracheophyta</taxon>
        <taxon>Spermatophyta</taxon>
        <taxon>Pinopsida</taxon>
        <taxon>Pinidae</taxon>
        <taxon>Conifers II</taxon>
        <taxon>Cupressales</taxon>
        <taxon>Taxaceae</taxon>
        <taxon>Taxus</taxon>
    </lineage>
</organism>